<dbReference type="Proteomes" id="UP000027138">
    <property type="component" value="Unassembled WGS sequence"/>
</dbReference>
<dbReference type="EMBL" id="KK915822">
    <property type="protein sequence ID" value="KDP20549.1"/>
    <property type="molecule type" value="Genomic_DNA"/>
</dbReference>
<proteinExistence type="predicted"/>
<feature type="region of interest" description="Disordered" evidence="1">
    <location>
        <begin position="1"/>
        <end position="45"/>
    </location>
</feature>
<reference evidence="2 3" key="1">
    <citation type="journal article" date="2014" name="PLoS ONE">
        <title>Global Analysis of Gene Expression Profiles in Physic Nut (Jatropha curcas L.) Seedlings Exposed to Salt Stress.</title>
        <authorList>
            <person name="Zhang L."/>
            <person name="Zhang C."/>
            <person name="Wu P."/>
            <person name="Chen Y."/>
            <person name="Li M."/>
            <person name="Jiang H."/>
            <person name="Wu G."/>
        </authorList>
    </citation>
    <scope>NUCLEOTIDE SEQUENCE [LARGE SCALE GENOMIC DNA]</scope>
    <source>
        <strain evidence="3">cv. GZQX0401</strain>
        <tissue evidence="2">Young leaves</tissue>
    </source>
</reference>
<accession>A0A067JM26</accession>
<evidence type="ECO:0000313" key="2">
    <source>
        <dbReference type="EMBL" id="KDP20549.1"/>
    </source>
</evidence>
<keyword evidence="3" id="KW-1185">Reference proteome</keyword>
<gene>
    <name evidence="2" type="ORF">JCGZ_04921</name>
</gene>
<protein>
    <submittedName>
        <fullName evidence="2">Uncharacterized protein</fullName>
    </submittedName>
</protein>
<evidence type="ECO:0000256" key="1">
    <source>
        <dbReference type="SAM" id="MobiDB-lite"/>
    </source>
</evidence>
<name>A0A067JM26_JATCU</name>
<dbReference type="AlphaFoldDB" id="A0A067JM26"/>
<evidence type="ECO:0000313" key="3">
    <source>
        <dbReference type="Proteomes" id="UP000027138"/>
    </source>
</evidence>
<organism evidence="2 3">
    <name type="scientific">Jatropha curcas</name>
    <name type="common">Barbados nut</name>
    <dbReference type="NCBI Taxonomy" id="180498"/>
    <lineage>
        <taxon>Eukaryota</taxon>
        <taxon>Viridiplantae</taxon>
        <taxon>Streptophyta</taxon>
        <taxon>Embryophyta</taxon>
        <taxon>Tracheophyta</taxon>
        <taxon>Spermatophyta</taxon>
        <taxon>Magnoliopsida</taxon>
        <taxon>eudicotyledons</taxon>
        <taxon>Gunneridae</taxon>
        <taxon>Pentapetalae</taxon>
        <taxon>rosids</taxon>
        <taxon>fabids</taxon>
        <taxon>Malpighiales</taxon>
        <taxon>Euphorbiaceae</taxon>
        <taxon>Crotonoideae</taxon>
        <taxon>Jatropheae</taxon>
        <taxon>Jatropha</taxon>
    </lineage>
</organism>
<sequence length="197" mass="21428">MIATTRWVPPSIDGESAPEEEAATEDQGTTPSRRQRSKRVRRDSNTKASDTAIVFGKLDHAPGASFTFISLCMGLNMYCLLETHTVSPYWMSPPSCTHVSSIPVPETAISPLLAFFLNECLCLIPKCLLKTTMKCVSYSKLHNASLRASMAPGGQGQDARGGRRAGRGFGCSRRSVVIGETNDVENEDSEEMASYMS</sequence>